<comment type="caution">
    <text evidence="8">The sequence shown here is derived from an EMBL/GenBank/DDBJ whole genome shotgun (WGS) entry which is preliminary data.</text>
</comment>
<keyword evidence="4 7" id="KW-1133">Transmembrane helix</keyword>
<feature type="transmembrane region" description="Helical" evidence="7">
    <location>
        <begin position="232"/>
        <end position="259"/>
    </location>
</feature>
<evidence type="ECO:0000313" key="9">
    <source>
        <dbReference type="Proteomes" id="UP001292094"/>
    </source>
</evidence>
<sequence length="467" mass="51958">MSWYSRLRPHVTQGEMEEVRWGNNRVEAQTKEEAAGKKGRIRPGLLLNGTRRLLGLAPYTYNNTLGRFIFRWCSLAALHTLLTAVWLGTLAITCTVGLVLLAVSSPTLPQQQHSTTYELQLLGVIIIVGCLLNALVNVISTLVQARSFATFFNQWEDLTNTSGLRPDKGLRLVTYVYGVFLYGFVVALVVVALVGAPDLLLAIGDLLARVLFLLPSSWIYDHPSASIVTRVVVSVVMVQVYLVYKASLLLFVAVCHLLHNFLQDWRAALHKALDAVWGVEVEVEVGVEVVSLEHLVASHYQLVNMLRYSERLFSTTLQFFYGTQVVTLCLELYLVAYRVGVGAGYQREEALWQTLVILQTCSVFLLVSLRASRVAEEADMCIDVIRRGLPFTATDKDKFHFGELTVALTASPICITGGRFFSITRPFIITVVGAVLSYFVIVLQLKLPAVVQQRAQLQAANITTYDD</sequence>
<dbReference type="GO" id="GO:0051606">
    <property type="term" value="P:detection of stimulus"/>
    <property type="evidence" value="ECO:0007669"/>
    <property type="project" value="UniProtKB-ARBA"/>
</dbReference>
<keyword evidence="3 7" id="KW-0812">Transmembrane</keyword>
<dbReference type="GO" id="GO:0050909">
    <property type="term" value="P:sensory perception of taste"/>
    <property type="evidence" value="ECO:0007669"/>
    <property type="project" value="InterPro"/>
</dbReference>
<feature type="transmembrane region" description="Helical" evidence="7">
    <location>
        <begin position="427"/>
        <end position="445"/>
    </location>
</feature>
<reference evidence="8" key="1">
    <citation type="submission" date="2023-11" db="EMBL/GenBank/DDBJ databases">
        <title>Genome assemblies of two species of porcelain crab, Petrolisthes cinctipes and Petrolisthes manimaculis (Anomura: Porcellanidae).</title>
        <authorList>
            <person name="Angst P."/>
        </authorList>
    </citation>
    <scope>NUCLEOTIDE SEQUENCE</scope>
    <source>
        <strain evidence="8">PB745_02</strain>
        <tissue evidence="8">Gill</tissue>
    </source>
</reference>
<evidence type="ECO:0000256" key="4">
    <source>
        <dbReference type="ARBA" id="ARBA00022989"/>
    </source>
</evidence>
<evidence type="ECO:0000256" key="1">
    <source>
        <dbReference type="ARBA" id="ARBA00004651"/>
    </source>
</evidence>
<evidence type="ECO:0008006" key="10">
    <source>
        <dbReference type="Google" id="ProtNLM"/>
    </source>
</evidence>
<dbReference type="PANTHER" id="PTHR21421">
    <property type="entry name" value="GUSTATORY RECEPTOR"/>
    <property type="match status" value="1"/>
</dbReference>
<organism evidence="8 9">
    <name type="scientific">Petrolisthes manimaculis</name>
    <dbReference type="NCBI Taxonomy" id="1843537"/>
    <lineage>
        <taxon>Eukaryota</taxon>
        <taxon>Metazoa</taxon>
        <taxon>Ecdysozoa</taxon>
        <taxon>Arthropoda</taxon>
        <taxon>Crustacea</taxon>
        <taxon>Multicrustacea</taxon>
        <taxon>Malacostraca</taxon>
        <taxon>Eumalacostraca</taxon>
        <taxon>Eucarida</taxon>
        <taxon>Decapoda</taxon>
        <taxon>Pleocyemata</taxon>
        <taxon>Anomura</taxon>
        <taxon>Galatheoidea</taxon>
        <taxon>Porcellanidae</taxon>
        <taxon>Petrolisthes</taxon>
    </lineage>
</organism>
<evidence type="ECO:0000313" key="8">
    <source>
        <dbReference type="EMBL" id="KAK4297014.1"/>
    </source>
</evidence>
<dbReference type="Proteomes" id="UP001292094">
    <property type="component" value="Unassembled WGS sequence"/>
</dbReference>
<dbReference type="PANTHER" id="PTHR21421:SF29">
    <property type="entry name" value="GUSTATORY RECEPTOR 5A FOR TREHALOSE-RELATED"/>
    <property type="match status" value="1"/>
</dbReference>
<proteinExistence type="predicted"/>
<accession>A0AAE1NWZ0</accession>
<feature type="transmembrane region" description="Helical" evidence="7">
    <location>
        <begin position="121"/>
        <end position="143"/>
    </location>
</feature>
<dbReference type="Pfam" id="PF08395">
    <property type="entry name" value="7tm_7"/>
    <property type="match status" value="1"/>
</dbReference>
<dbReference type="GO" id="GO:0005886">
    <property type="term" value="C:plasma membrane"/>
    <property type="evidence" value="ECO:0007669"/>
    <property type="project" value="UniProtKB-SubCell"/>
</dbReference>
<keyword evidence="9" id="KW-1185">Reference proteome</keyword>
<feature type="transmembrane region" description="Helical" evidence="7">
    <location>
        <begin position="319"/>
        <end position="339"/>
    </location>
</feature>
<feature type="transmembrane region" description="Helical" evidence="7">
    <location>
        <begin position="75"/>
        <end position="101"/>
    </location>
</feature>
<protein>
    <recommendedName>
        <fullName evidence="10">Gustatory receptor</fullName>
    </recommendedName>
</protein>
<dbReference type="InterPro" id="IPR013604">
    <property type="entry name" value="7TM_chemorcpt"/>
</dbReference>
<feature type="transmembrane region" description="Helical" evidence="7">
    <location>
        <begin position="172"/>
        <end position="193"/>
    </location>
</feature>
<dbReference type="EMBL" id="JAWZYT010003728">
    <property type="protein sequence ID" value="KAK4297014.1"/>
    <property type="molecule type" value="Genomic_DNA"/>
</dbReference>
<evidence type="ECO:0000256" key="6">
    <source>
        <dbReference type="ARBA" id="ARBA00023170"/>
    </source>
</evidence>
<dbReference type="GO" id="GO:0038023">
    <property type="term" value="F:signaling receptor activity"/>
    <property type="evidence" value="ECO:0007669"/>
    <property type="project" value="UniProtKB-ARBA"/>
</dbReference>
<comment type="subcellular location">
    <subcellularLocation>
        <location evidence="1">Cell membrane</location>
        <topology evidence="1">Multi-pass membrane protein</topology>
    </subcellularLocation>
</comment>
<feature type="transmembrane region" description="Helical" evidence="7">
    <location>
        <begin position="351"/>
        <end position="369"/>
    </location>
</feature>
<dbReference type="AlphaFoldDB" id="A0AAE1NWZ0"/>
<evidence type="ECO:0000256" key="3">
    <source>
        <dbReference type="ARBA" id="ARBA00022692"/>
    </source>
</evidence>
<keyword evidence="5 7" id="KW-0472">Membrane</keyword>
<evidence type="ECO:0000256" key="2">
    <source>
        <dbReference type="ARBA" id="ARBA00022475"/>
    </source>
</evidence>
<evidence type="ECO:0000256" key="5">
    <source>
        <dbReference type="ARBA" id="ARBA00023136"/>
    </source>
</evidence>
<keyword evidence="2" id="KW-1003">Cell membrane</keyword>
<evidence type="ECO:0000256" key="7">
    <source>
        <dbReference type="SAM" id="Phobius"/>
    </source>
</evidence>
<keyword evidence="6" id="KW-0675">Receptor</keyword>
<gene>
    <name evidence="8" type="ORF">Pmani_030532</name>
</gene>
<name>A0AAE1NWZ0_9EUCA</name>